<dbReference type="AlphaFoldDB" id="A0A2K3D6C5"/>
<dbReference type="Proteomes" id="UP000006906">
    <property type="component" value="Chromosome 12"/>
</dbReference>
<keyword evidence="7" id="KW-1185">Reference proteome</keyword>
<dbReference type="ExpressionAtlas" id="A0A2K3D6C5">
    <property type="expression patterns" value="differential"/>
</dbReference>
<feature type="compositionally biased region" description="Gly residues" evidence="3">
    <location>
        <begin position="161"/>
        <end position="186"/>
    </location>
</feature>
<name>A0A2K3D6C5_CHLRE</name>
<dbReference type="PANTHER" id="PTHR12203:SF35">
    <property type="entry name" value="PROTEIN O-GLUCOSYLTRANSFERASE 1"/>
    <property type="match status" value="1"/>
</dbReference>
<evidence type="ECO:0000256" key="4">
    <source>
        <dbReference type="SAM" id="SignalP"/>
    </source>
</evidence>
<accession>A0A2K3D6C5</accession>
<dbReference type="EMBL" id="CM008973">
    <property type="protein sequence ID" value="PNW76084.1"/>
    <property type="molecule type" value="Genomic_DNA"/>
</dbReference>
<feature type="region of interest" description="Disordered" evidence="3">
    <location>
        <begin position="362"/>
        <end position="384"/>
    </location>
</feature>
<sequence length="833" mass="85930">MGFAAPDHFGLKGVALVLLVVPVVRAFAGGTAHRDSQTRVPSSGLSRSGAAGGPKDLGEPLTAGWGLAGEGPQHTAAATEPTPTHQHPKPLQGKDRPEGVAVSQHGMQGQAAAADTVVTETGDIDPMSLDAERRRRLRQQQQQQLDQRERWAEGADRGKGGEPGGGRGGNAGGRTGGGGNGGGGGRADVFAQGQAQGGGGARDRGGGGPSVVTSTRLRYDWRRVVADLQPLLMAALGPEVAYWRRKRLTCADLAHTAAQLAAAAPDNLRLVLLRNTPGDNTNTHTNTTRGTGTTLPALSWHFLMPPLGAAAAPAAVRLNASGRVRHAWPPLEPAPLGSCDFCHKQLSVLSRRLSRFLGKVAAASGGGGSASGGGGSGRSSDSKAAPAAALPDMLFLVNAADNMQRFGRSSRAPLLSLIKWWPSYELPWWAPADTPTSLGRKAGGGTIQPPPPPEAVAAAASSSSGSNSSNSSSSLADAVAEAVAAFLSRPELDDPLKLPALQSWLRGHVGKSMAGAAGAAVEAVEALPGGGGADDDAAAAAAGAAAAQSGDMAAAAVAELDRMRQRGDMDLDLMLPTMVVVPRALHSYPWSEASDKAFFSGAPFCPRYHDAHGGDICLRPYLAALAAQHPQDLEVRLTAPWQGPLGAAQGLGPPVHIDASPPTPLPDHARWRYLLAADGYTASSRLGALLAGSSAVLKSRSPYVEWYYRLLTPGAHYLEYWTGRLNRDDVLRALAAARQAAAADPPGLQAAVAANRDIAARYLGALPRLVYSQAALLVYHSLWGADAMRHCVSDLEAHLQDLGRPLDRMGAGGGGGWGGGGEDGGSVEGDEED</sequence>
<feature type="compositionally biased region" description="Gly residues" evidence="3">
    <location>
        <begin position="364"/>
        <end position="377"/>
    </location>
</feature>
<dbReference type="SMART" id="SM00672">
    <property type="entry name" value="CAP10"/>
    <property type="match status" value="1"/>
</dbReference>
<dbReference type="GO" id="GO:0016740">
    <property type="term" value="F:transferase activity"/>
    <property type="evidence" value="ECO:0007669"/>
    <property type="project" value="UniProtKB-KW"/>
</dbReference>
<protein>
    <recommendedName>
        <fullName evidence="5">Glycosyl transferase CAP10 domain-containing protein</fullName>
    </recommendedName>
</protein>
<gene>
    <name evidence="6" type="ORF">CHLRE_12g548450v5</name>
</gene>
<evidence type="ECO:0000313" key="6">
    <source>
        <dbReference type="EMBL" id="PNW76084.1"/>
    </source>
</evidence>
<feature type="compositionally biased region" description="Basic and acidic residues" evidence="3">
    <location>
        <begin position="146"/>
        <end position="160"/>
    </location>
</feature>
<organism evidence="6 7">
    <name type="scientific">Chlamydomonas reinhardtii</name>
    <name type="common">Chlamydomonas smithii</name>
    <dbReference type="NCBI Taxonomy" id="3055"/>
    <lineage>
        <taxon>Eukaryota</taxon>
        <taxon>Viridiplantae</taxon>
        <taxon>Chlorophyta</taxon>
        <taxon>core chlorophytes</taxon>
        <taxon>Chlorophyceae</taxon>
        <taxon>CS clade</taxon>
        <taxon>Chlamydomonadales</taxon>
        <taxon>Chlamydomonadaceae</taxon>
        <taxon>Chlamydomonas</taxon>
    </lineage>
</organism>
<evidence type="ECO:0000259" key="5">
    <source>
        <dbReference type="SMART" id="SM00672"/>
    </source>
</evidence>
<feature type="compositionally biased region" description="Low complexity" evidence="3">
    <location>
        <begin position="455"/>
        <end position="473"/>
    </location>
</feature>
<comment type="similarity">
    <text evidence="1">Belongs to the glycosyltransferase 90 family.</text>
</comment>
<feature type="compositionally biased region" description="Low complexity" evidence="3">
    <location>
        <begin position="72"/>
        <end position="85"/>
    </location>
</feature>
<evidence type="ECO:0000256" key="1">
    <source>
        <dbReference type="ARBA" id="ARBA00010118"/>
    </source>
</evidence>
<dbReference type="Gramene" id="PNW76084">
    <property type="protein sequence ID" value="PNW76084"/>
    <property type="gene ID" value="CHLRE_12g548450v5"/>
</dbReference>
<feature type="chain" id="PRO_5014322887" description="Glycosyl transferase CAP10 domain-containing protein" evidence="4">
    <location>
        <begin position="27"/>
        <end position="833"/>
    </location>
</feature>
<feature type="compositionally biased region" description="Gly residues" evidence="3">
    <location>
        <begin position="810"/>
        <end position="827"/>
    </location>
</feature>
<dbReference type="InterPro" id="IPR051091">
    <property type="entry name" value="O-Glucosyltr/Glycosyltrsf_90"/>
</dbReference>
<feature type="region of interest" description="Disordered" evidence="3">
    <location>
        <begin position="437"/>
        <end position="473"/>
    </location>
</feature>
<dbReference type="KEGG" id="cre:CHLRE_12g548450v5"/>
<proteinExistence type="inferred from homology"/>
<dbReference type="GeneID" id="5719626"/>
<dbReference type="Pfam" id="PF05686">
    <property type="entry name" value="Glyco_transf_90"/>
    <property type="match status" value="1"/>
</dbReference>
<feature type="region of interest" description="Disordered" evidence="3">
    <location>
        <begin position="810"/>
        <end position="833"/>
    </location>
</feature>
<feature type="region of interest" description="Disordered" evidence="3">
    <location>
        <begin position="31"/>
        <end position="121"/>
    </location>
</feature>
<dbReference type="OrthoDB" id="546290at2759"/>
<feature type="signal peptide" evidence="4">
    <location>
        <begin position="1"/>
        <end position="26"/>
    </location>
</feature>
<evidence type="ECO:0000256" key="3">
    <source>
        <dbReference type="SAM" id="MobiDB-lite"/>
    </source>
</evidence>
<feature type="domain" description="Glycosyl transferase CAP10" evidence="5">
    <location>
        <begin position="548"/>
        <end position="780"/>
    </location>
</feature>
<keyword evidence="2" id="KW-0808">Transferase</keyword>
<dbReference type="InParanoid" id="A0A2K3D6C5"/>
<reference evidence="6 7" key="1">
    <citation type="journal article" date="2007" name="Science">
        <title>The Chlamydomonas genome reveals the evolution of key animal and plant functions.</title>
        <authorList>
            <person name="Merchant S.S."/>
            <person name="Prochnik S.E."/>
            <person name="Vallon O."/>
            <person name="Harris E.H."/>
            <person name="Karpowicz S.J."/>
            <person name="Witman G.B."/>
            <person name="Terry A."/>
            <person name="Salamov A."/>
            <person name="Fritz-Laylin L.K."/>
            <person name="Marechal-Drouard L."/>
            <person name="Marshall W.F."/>
            <person name="Qu L.H."/>
            <person name="Nelson D.R."/>
            <person name="Sanderfoot A.A."/>
            <person name="Spalding M.H."/>
            <person name="Kapitonov V.V."/>
            <person name="Ren Q."/>
            <person name="Ferris P."/>
            <person name="Lindquist E."/>
            <person name="Shapiro H."/>
            <person name="Lucas S.M."/>
            <person name="Grimwood J."/>
            <person name="Schmutz J."/>
            <person name="Cardol P."/>
            <person name="Cerutti H."/>
            <person name="Chanfreau G."/>
            <person name="Chen C.L."/>
            <person name="Cognat V."/>
            <person name="Croft M.T."/>
            <person name="Dent R."/>
            <person name="Dutcher S."/>
            <person name="Fernandez E."/>
            <person name="Fukuzawa H."/>
            <person name="Gonzalez-Ballester D."/>
            <person name="Gonzalez-Halphen D."/>
            <person name="Hallmann A."/>
            <person name="Hanikenne M."/>
            <person name="Hippler M."/>
            <person name="Inwood W."/>
            <person name="Jabbari K."/>
            <person name="Kalanon M."/>
            <person name="Kuras R."/>
            <person name="Lefebvre P.A."/>
            <person name="Lemaire S.D."/>
            <person name="Lobanov A.V."/>
            <person name="Lohr M."/>
            <person name="Manuell A."/>
            <person name="Meier I."/>
            <person name="Mets L."/>
            <person name="Mittag M."/>
            <person name="Mittelmeier T."/>
            <person name="Moroney J.V."/>
            <person name="Moseley J."/>
            <person name="Napoli C."/>
            <person name="Nedelcu A.M."/>
            <person name="Niyogi K."/>
            <person name="Novoselov S.V."/>
            <person name="Paulsen I.T."/>
            <person name="Pazour G."/>
            <person name="Purton S."/>
            <person name="Ral J.P."/>
            <person name="Riano-Pachon D.M."/>
            <person name="Riekhof W."/>
            <person name="Rymarquis L."/>
            <person name="Schroda M."/>
            <person name="Stern D."/>
            <person name="Umen J."/>
            <person name="Willows R."/>
            <person name="Wilson N."/>
            <person name="Zimmer S.L."/>
            <person name="Allmer J."/>
            <person name="Balk J."/>
            <person name="Bisova K."/>
            <person name="Chen C.J."/>
            <person name="Elias M."/>
            <person name="Gendler K."/>
            <person name="Hauser C."/>
            <person name="Lamb M.R."/>
            <person name="Ledford H."/>
            <person name="Long J.C."/>
            <person name="Minagawa J."/>
            <person name="Page M.D."/>
            <person name="Pan J."/>
            <person name="Pootakham W."/>
            <person name="Roje S."/>
            <person name="Rose A."/>
            <person name="Stahlberg E."/>
            <person name="Terauchi A.M."/>
            <person name="Yang P."/>
            <person name="Ball S."/>
            <person name="Bowler C."/>
            <person name="Dieckmann C.L."/>
            <person name="Gladyshev V.N."/>
            <person name="Green P."/>
            <person name="Jorgensen R."/>
            <person name="Mayfield S."/>
            <person name="Mueller-Roeber B."/>
            <person name="Rajamani S."/>
            <person name="Sayre R.T."/>
            <person name="Brokstein P."/>
            <person name="Dubchak I."/>
            <person name="Goodstein D."/>
            <person name="Hornick L."/>
            <person name="Huang Y.W."/>
            <person name="Jhaveri J."/>
            <person name="Luo Y."/>
            <person name="Martinez D."/>
            <person name="Ngau W.C."/>
            <person name="Otillar B."/>
            <person name="Poliakov A."/>
            <person name="Porter A."/>
            <person name="Szajkowski L."/>
            <person name="Werner G."/>
            <person name="Zhou K."/>
            <person name="Grigoriev I.V."/>
            <person name="Rokhsar D.S."/>
            <person name="Grossman A.R."/>
        </authorList>
    </citation>
    <scope>NUCLEOTIDE SEQUENCE [LARGE SCALE GENOMIC DNA]</scope>
    <source>
        <strain evidence="7">CC-503</strain>
    </source>
</reference>
<dbReference type="RefSeq" id="XP_042919051.1">
    <property type="nucleotide sequence ID" value="XM_043068930.1"/>
</dbReference>
<evidence type="ECO:0000313" key="7">
    <source>
        <dbReference type="Proteomes" id="UP000006906"/>
    </source>
</evidence>
<feature type="region of interest" description="Disordered" evidence="3">
    <location>
        <begin position="134"/>
        <end position="213"/>
    </location>
</feature>
<dbReference type="InterPro" id="IPR006598">
    <property type="entry name" value="CAP10"/>
</dbReference>
<keyword evidence="4" id="KW-0732">Signal</keyword>
<dbReference type="PANTHER" id="PTHR12203">
    <property type="entry name" value="KDEL LYS-ASP-GLU-LEU CONTAINING - RELATED"/>
    <property type="match status" value="1"/>
</dbReference>
<evidence type="ECO:0000256" key="2">
    <source>
        <dbReference type="ARBA" id="ARBA00022679"/>
    </source>
</evidence>